<evidence type="ECO:0000313" key="1">
    <source>
        <dbReference type="EMBL" id="MCW6035498.1"/>
    </source>
</evidence>
<organism evidence="1 2">
    <name type="scientific">Spirulina subsalsa FACHB-351</name>
    <dbReference type="NCBI Taxonomy" id="234711"/>
    <lineage>
        <taxon>Bacteria</taxon>
        <taxon>Bacillati</taxon>
        <taxon>Cyanobacteriota</taxon>
        <taxon>Cyanophyceae</taxon>
        <taxon>Spirulinales</taxon>
        <taxon>Spirulinaceae</taxon>
        <taxon>Spirulina</taxon>
    </lineage>
</organism>
<dbReference type="PANTHER" id="PTHR40037:SF1">
    <property type="entry name" value="PHOSPHOESTERASE SAOUHSC_00951-RELATED"/>
    <property type="match status" value="1"/>
</dbReference>
<evidence type="ECO:0000313" key="2">
    <source>
        <dbReference type="Proteomes" id="UP001526426"/>
    </source>
</evidence>
<sequence length="183" mass="21584">MFRYFLALLPPVEVQQQANELKEYFARVYDSRKAFNAPPHITLYPPFLWSETRLAELTQILEQFALNQKPIPIVLDGFGAFKPRVIFLRPRKTPELMEIEQTLGAVLMQELGLVTPQKNRFFNPHLTLAFRDLTRDNFKAAWSEFETREFHAEFTVNQLTLLRHQGHHWQIEREFALNTVTGR</sequence>
<dbReference type="PANTHER" id="PTHR40037">
    <property type="entry name" value="PHOSPHOESTERASE YJCG-RELATED"/>
    <property type="match status" value="1"/>
</dbReference>
<keyword evidence="2" id="KW-1185">Reference proteome</keyword>
<dbReference type="InterPro" id="IPR009097">
    <property type="entry name" value="Cyclic_Pdiesterase"/>
</dbReference>
<name>A0ABT3L1Y9_9CYAN</name>
<comment type="caution">
    <text evidence="1">The sequence shown here is derived from an EMBL/GenBank/DDBJ whole genome shotgun (WGS) entry which is preliminary data.</text>
</comment>
<protein>
    <submittedName>
        <fullName evidence="1">2'-5' RNA ligase family protein</fullName>
    </submittedName>
</protein>
<reference evidence="1 2" key="1">
    <citation type="submission" date="2021-08" db="EMBL/GenBank/DDBJ databases">
        <title>Draft genome sequence of Spirulina subsalsa with high tolerance to salinity and hype-accumulation of phycocyanin.</title>
        <authorList>
            <person name="Pei H."/>
            <person name="Jiang L."/>
        </authorList>
    </citation>
    <scope>NUCLEOTIDE SEQUENCE [LARGE SCALE GENOMIC DNA]</scope>
    <source>
        <strain evidence="1 2">FACHB-351</strain>
    </source>
</reference>
<dbReference type="Pfam" id="PF13563">
    <property type="entry name" value="2_5_RNA_ligase2"/>
    <property type="match status" value="1"/>
</dbReference>
<dbReference type="Gene3D" id="3.90.1140.10">
    <property type="entry name" value="Cyclic phosphodiesterase"/>
    <property type="match status" value="1"/>
</dbReference>
<proteinExistence type="predicted"/>
<gene>
    <name evidence="1" type="ORF">K4A83_04305</name>
</gene>
<dbReference type="RefSeq" id="WP_265263186.1">
    <property type="nucleotide sequence ID" value="NZ_JAIHOM010000014.1"/>
</dbReference>
<dbReference type="SUPFAM" id="SSF55144">
    <property type="entry name" value="LigT-like"/>
    <property type="match status" value="1"/>
</dbReference>
<dbReference type="EMBL" id="JAIHOM010000014">
    <property type="protein sequence ID" value="MCW6035498.1"/>
    <property type="molecule type" value="Genomic_DNA"/>
</dbReference>
<dbReference type="InterPro" id="IPR050580">
    <property type="entry name" value="2H_phosphoesterase_YjcG-like"/>
</dbReference>
<accession>A0ABT3L1Y9</accession>
<dbReference type="Proteomes" id="UP001526426">
    <property type="component" value="Unassembled WGS sequence"/>
</dbReference>
<dbReference type="GO" id="GO:0016874">
    <property type="term" value="F:ligase activity"/>
    <property type="evidence" value="ECO:0007669"/>
    <property type="project" value="UniProtKB-KW"/>
</dbReference>
<keyword evidence="1" id="KW-0436">Ligase</keyword>